<dbReference type="GO" id="GO:0016020">
    <property type="term" value="C:membrane"/>
    <property type="evidence" value="ECO:0007669"/>
    <property type="project" value="UniProtKB-SubCell"/>
</dbReference>
<dbReference type="EMBL" id="LFRF01000070">
    <property type="protein sequence ID" value="KND86203.1"/>
    <property type="molecule type" value="Genomic_DNA"/>
</dbReference>
<accession>A0A0L0MWA3</accession>
<evidence type="ECO:0000256" key="7">
    <source>
        <dbReference type="SAM" id="Phobius"/>
    </source>
</evidence>
<keyword evidence="3 7" id="KW-1133">Transmembrane helix</keyword>
<name>A0A0L0MWA3_TOLOC</name>
<feature type="transmembrane region" description="Helical" evidence="7">
    <location>
        <begin position="212"/>
        <end position="235"/>
    </location>
</feature>
<keyword evidence="10" id="KW-1185">Reference proteome</keyword>
<evidence type="ECO:0000259" key="8">
    <source>
        <dbReference type="Pfam" id="PF20684"/>
    </source>
</evidence>
<dbReference type="PANTHER" id="PTHR33048:SF124">
    <property type="entry name" value="INTEGRAL MEMBRANE PROTEIN"/>
    <property type="match status" value="1"/>
</dbReference>
<feature type="transmembrane region" description="Helical" evidence="7">
    <location>
        <begin position="340"/>
        <end position="360"/>
    </location>
</feature>
<dbReference type="PANTHER" id="PTHR33048">
    <property type="entry name" value="PTH11-LIKE INTEGRAL MEMBRANE PROTEIN (AFU_ORTHOLOGUE AFUA_5G11245)"/>
    <property type="match status" value="1"/>
</dbReference>
<comment type="subcellular location">
    <subcellularLocation>
        <location evidence="1">Membrane</location>
        <topology evidence="1">Multi-pass membrane protein</topology>
    </subcellularLocation>
</comment>
<feature type="region of interest" description="Disordered" evidence="6">
    <location>
        <begin position="449"/>
        <end position="476"/>
    </location>
</feature>
<keyword evidence="2 7" id="KW-0812">Transmembrane</keyword>
<gene>
    <name evidence="9" type="ORF">TOPH_09170</name>
</gene>
<dbReference type="InterPro" id="IPR052337">
    <property type="entry name" value="SAT4-like"/>
</dbReference>
<evidence type="ECO:0000256" key="3">
    <source>
        <dbReference type="ARBA" id="ARBA00022989"/>
    </source>
</evidence>
<reference evidence="9 10" key="1">
    <citation type="journal article" date="2015" name="BMC Genomics">
        <title>The genome of the truffle-parasite Tolypocladium ophioglossoides and the evolution of antifungal peptaibiotics.</title>
        <authorList>
            <person name="Quandt C.A."/>
            <person name="Bushley K.E."/>
            <person name="Spatafora J.W."/>
        </authorList>
    </citation>
    <scope>NUCLEOTIDE SEQUENCE [LARGE SCALE GENOMIC DNA]</scope>
    <source>
        <strain evidence="9 10">CBS 100239</strain>
    </source>
</reference>
<dbReference type="InterPro" id="IPR049326">
    <property type="entry name" value="Rhodopsin_dom_fungi"/>
</dbReference>
<comment type="similarity">
    <text evidence="5">Belongs to the SAT4 family.</text>
</comment>
<dbReference type="OrthoDB" id="4525788at2759"/>
<evidence type="ECO:0000313" key="9">
    <source>
        <dbReference type="EMBL" id="KND86203.1"/>
    </source>
</evidence>
<dbReference type="AlphaFoldDB" id="A0A0L0MWA3"/>
<keyword evidence="4 7" id="KW-0472">Membrane</keyword>
<protein>
    <recommendedName>
        <fullName evidence="8">Rhodopsin domain-containing protein</fullName>
    </recommendedName>
</protein>
<feature type="transmembrane region" description="Helical" evidence="7">
    <location>
        <begin position="294"/>
        <end position="314"/>
    </location>
</feature>
<feature type="non-terminal residue" evidence="9">
    <location>
        <position position="1"/>
    </location>
</feature>
<evidence type="ECO:0000256" key="1">
    <source>
        <dbReference type="ARBA" id="ARBA00004141"/>
    </source>
</evidence>
<feature type="transmembrane region" description="Helical" evidence="7">
    <location>
        <begin position="413"/>
        <end position="431"/>
    </location>
</feature>
<evidence type="ECO:0000256" key="5">
    <source>
        <dbReference type="ARBA" id="ARBA00038359"/>
    </source>
</evidence>
<evidence type="ECO:0000256" key="4">
    <source>
        <dbReference type="ARBA" id="ARBA00023136"/>
    </source>
</evidence>
<feature type="transmembrane region" description="Helical" evidence="7">
    <location>
        <begin position="255"/>
        <end position="282"/>
    </location>
</feature>
<feature type="transmembrane region" description="Helical" evidence="7">
    <location>
        <begin position="372"/>
        <end position="393"/>
    </location>
</feature>
<evidence type="ECO:0000256" key="2">
    <source>
        <dbReference type="ARBA" id="ARBA00022692"/>
    </source>
</evidence>
<organism evidence="9 10">
    <name type="scientific">Tolypocladium ophioglossoides (strain CBS 100239)</name>
    <name type="common">Snaketongue truffleclub</name>
    <name type="synonym">Elaphocordyceps ophioglossoides</name>
    <dbReference type="NCBI Taxonomy" id="1163406"/>
    <lineage>
        <taxon>Eukaryota</taxon>
        <taxon>Fungi</taxon>
        <taxon>Dikarya</taxon>
        <taxon>Ascomycota</taxon>
        <taxon>Pezizomycotina</taxon>
        <taxon>Sordariomycetes</taxon>
        <taxon>Hypocreomycetidae</taxon>
        <taxon>Hypocreales</taxon>
        <taxon>Ophiocordycipitaceae</taxon>
        <taxon>Tolypocladium</taxon>
    </lineage>
</organism>
<feature type="transmembrane region" description="Helical" evidence="7">
    <location>
        <begin position="179"/>
        <end position="200"/>
    </location>
</feature>
<feature type="compositionally biased region" description="Basic and acidic residues" evidence="6">
    <location>
        <begin position="449"/>
        <end position="465"/>
    </location>
</feature>
<evidence type="ECO:0000313" key="10">
    <source>
        <dbReference type="Proteomes" id="UP000036947"/>
    </source>
</evidence>
<dbReference type="Pfam" id="PF20684">
    <property type="entry name" value="Fung_rhodopsin"/>
    <property type="match status" value="1"/>
</dbReference>
<evidence type="ECO:0000256" key="6">
    <source>
        <dbReference type="SAM" id="MobiDB-lite"/>
    </source>
</evidence>
<proteinExistence type="inferred from homology"/>
<feature type="domain" description="Rhodopsin" evidence="8">
    <location>
        <begin position="197"/>
        <end position="436"/>
    </location>
</feature>
<dbReference type="Proteomes" id="UP000036947">
    <property type="component" value="Unassembled WGS sequence"/>
</dbReference>
<comment type="caution">
    <text evidence="9">The sequence shown here is derived from an EMBL/GenBank/DDBJ whole genome shotgun (WGS) entry which is preliminary data.</text>
</comment>
<sequence length="577" mass="61680">RWARASTADRAALWLPRRLLTDRPGGPFSNGPPDGAVAVGRSSHVIIPLGCCSREMADEAYEYALVFGSAAAAAAAAAAQRQRRGAGCEACGNSQLADTRRETRRLTTLESWTPITYIAPSRPPSSHSSPAYPRRLCPRRQVEIQGTPSQPMVSSAGYIMDPPPGQVRTPVGPPSSGGAVMPTGIAMTAVAGVLVALRLYARVRVVPRDLGWDDGLVLCALAFSVGFLCVGRHLYTVGAGLHIWDVPESDFGAAFLQTTIAAFLTYAISVSFSKLSMLAFYLRLSPRLAFRRTVYAFVGVVCAHILAYVLVLVFRCRPVAAGWGPAVEGAQCIDSLPPTMVLIIASVVIDFVILCLPIPVIEPLQMPLRQKIALALLFATGGGVIAAAIRRTIILPNLLASPDYTWNLSQQFIWSFVEINASLICASAAALKPLFMRYVPFLLGPRLRSSPDHRRSAGKASRDTGSDAGNNAGSDSGALYGEAYELPSRDELPIQRPGADDEEAQLWSRRNLYLGRAASSQNSARKHSLDSLGLGDLYPGARAPVSAVSATGYALHASESTEGIKVTKETFVSYGKI</sequence>